<feature type="compositionally biased region" description="Low complexity" evidence="1">
    <location>
        <begin position="15"/>
        <end position="24"/>
    </location>
</feature>
<feature type="region of interest" description="Disordered" evidence="1">
    <location>
        <begin position="351"/>
        <end position="373"/>
    </location>
</feature>
<accession>A0A506Y7Z6</accession>
<gene>
    <name evidence="2" type="ORF">FJ657_02610</name>
</gene>
<proteinExistence type="predicted"/>
<keyword evidence="3" id="KW-1185">Reference proteome</keyword>
<feature type="compositionally biased region" description="Basic and acidic residues" evidence="1">
    <location>
        <begin position="353"/>
        <end position="363"/>
    </location>
</feature>
<dbReference type="Proteomes" id="UP000316252">
    <property type="component" value="Unassembled WGS sequence"/>
</dbReference>
<feature type="compositionally biased region" description="Basic and acidic residues" evidence="1">
    <location>
        <begin position="186"/>
        <end position="198"/>
    </location>
</feature>
<comment type="caution">
    <text evidence="2">The sequence shown here is derived from an EMBL/GenBank/DDBJ whole genome shotgun (WGS) entry which is preliminary data.</text>
</comment>
<protein>
    <submittedName>
        <fullName evidence="2">YbaB/EbfC family nucleoid-associated protein</fullName>
    </submittedName>
</protein>
<dbReference type="Gene3D" id="3.30.1310.10">
    <property type="entry name" value="Nucleoid-associated protein YbaB-like domain"/>
    <property type="match status" value="1"/>
</dbReference>
<dbReference type="AlphaFoldDB" id="A0A506Y7Z6"/>
<evidence type="ECO:0000256" key="1">
    <source>
        <dbReference type="SAM" id="MobiDB-lite"/>
    </source>
</evidence>
<reference evidence="2 3" key="1">
    <citation type="submission" date="2019-06" db="EMBL/GenBank/DDBJ databases">
        <authorList>
            <person name="Li F."/>
        </authorList>
    </citation>
    <scope>NUCLEOTIDE SEQUENCE [LARGE SCALE GENOMIC DNA]</scope>
    <source>
        <strain evidence="2 3">10F1D-1</strain>
    </source>
</reference>
<dbReference type="EMBL" id="VHQG01000001">
    <property type="protein sequence ID" value="TPW78165.1"/>
    <property type="molecule type" value="Genomic_DNA"/>
</dbReference>
<organism evidence="2 3">
    <name type="scientific">Schumannella soli</name>
    <dbReference type="NCBI Taxonomy" id="2590779"/>
    <lineage>
        <taxon>Bacteria</taxon>
        <taxon>Bacillati</taxon>
        <taxon>Actinomycetota</taxon>
        <taxon>Actinomycetes</taxon>
        <taxon>Micrococcales</taxon>
        <taxon>Microbacteriaceae</taxon>
        <taxon>Schumannella</taxon>
    </lineage>
</organism>
<feature type="compositionally biased region" description="Basic residues" evidence="1">
    <location>
        <begin position="116"/>
        <end position="126"/>
    </location>
</feature>
<dbReference type="OrthoDB" id="5072081at2"/>
<evidence type="ECO:0000313" key="3">
    <source>
        <dbReference type="Proteomes" id="UP000316252"/>
    </source>
</evidence>
<sequence>MPPPTCGRWSPDAWSTTSSTPSTSERLNRGFSTPVPDRARTAPRRPSAAPPAPTAAHRRPRGRRLGRPHPRRMRAARPGPHPRRGEEVGREVRPRPAERVDREQQRRLRERDIRRRRDFRRHHRRRPAEDPHEGRDRHTGGDALRSAALRRRADRLHDRTREPRRAGPRTRLRLAQRHRHHRRHGRGEEDPRLTRERGPPAPSTSPTPPANRSISTAPAPAPAPARSDPEDSMTDLAAGAPVDPYGSPAQVRATVQSQVAAADARTAAIDALADRVAATTATARSLRGEVEVTAEPTGAVRDVRFSDAALELRSADLGRLVTETIARAQRDAAEKALAAATETLGADSAVVGRIRDEVSRRPEPPVPGARSTL</sequence>
<dbReference type="Pfam" id="PF02575">
    <property type="entry name" value="YbaB_DNA_bd"/>
    <property type="match status" value="1"/>
</dbReference>
<evidence type="ECO:0000313" key="2">
    <source>
        <dbReference type="EMBL" id="TPW78165.1"/>
    </source>
</evidence>
<feature type="region of interest" description="Disordered" evidence="1">
    <location>
        <begin position="1"/>
        <end position="249"/>
    </location>
</feature>
<dbReference type="InterPro" id="IPR004401">
    <property type="entry name" value="YbaB/EbfC"/>
</dbReference>
<feature type="compositionally biased region" description="Basic and acidic residues" evidence="1">
    <location>
        <begin position="127"/>
        <end position="140"/>
    </location>
</feature>
<feature type="compositionally biased region" description="Basic residues" evidence="1">
    <location>
        <begin position="56"/>
        <end position="75"/>
    </location>
</feature>
<feature type="compositionally biased region" description="Basic and acidic residues" evidence="1">
    <location>
        <begin position="83"/>
        <end position="115"/>
    </location>
</feature>
<feature type="compositionally biased region" description="Basic residues" evidence="1">
    <location>
        <begin position="166"/>
        <end position="185"/>
    </location>
</feature>
<feature type="compositionally biased region" description="Basic and acidic residues" evidence="1">
    <location>
        <begin position="155"/>
        <end position="165"/>
    </location>
</feature>
<feature type="compositionally biased region" description="Pro residues" evidence="1">
    <location>
        <begin position="199"/>
        <end position="209"/>
    </location>
</feature>
<dbReference type="GO" id="GO:0003677">
    <property type="term" value="F:DNA binding"/>
    <property type="evidence" value="ECO:0007669"/>
    <property type="project" value="InterPro"/>
</dbReference>
<name>A0A506Y7Z6_9MICO</name>
<dbReference type="InterPro" id="IPR036894">
    <property type="entry name" value="YbaB-like_sf"/>
</dbReference>